<feature type="region of interest" description="Disordered" evidence="1">
    <location>
        <begin position="74"/>
        <end position="100"/>
    </location>
</feature>
<dbReference type="EMBL" id="OX395127">
    <property type="protein sequence ID" value="CAI5767332.1"/>
    <property type="molecule type" value="Genomic_DNA"/>
</dbReference>
<dbReference type="PANTHER" id="PTHR35826">
    <property type="entry name" value="PROTEIN ATP6V1FNB-LIKE"/>
    <property type="match status" value="1"/>
</dbReference>
<sequence length="191" mass="22409">MRGLLTTREQDGWRELINKEASCRVSWKAKYGHKYPRRVTDYGVAKRKCFLPAICPPEKSASSLRCQEVTVQKEDRRQLSGKEEKQQEEGPSLQEPLPEMRVPTPQTTQLLYQGFSHEGKGRHHYLKQRKMKSPEEKFCYPVLSSWEYGWRLGDVVKDMRTPIHGKSRIVKDTFYFKNGIFYHPSKTDKLS</sequence>
<dbReference type="PANTHER" id="PTHR35826:SF5">
    <property type="entry name" value="GENE 45521-RELATED"/>
    <property type="match status" value="1"/>
</dbReference>
<name>A0AA35P0M7_9SAUR</name>
<evidence type="ECO:0000313" key="4">
    <source>
        <dbReference type="Proteomes" id="UP001178461"/>
    </source>
</evidence>
<dbReference type="InterPro" id="IPR054323">
    <property type="entry name" value="SPMIP1_C"/>
</dbReference>
<organism evidence="3 4">
    <name type="scientific">Podarcis lilfordi</name>
    <name type="common">Lilford's wall lizard</name>
    <dbReference type="NCBI Taxonomy" id="74358"/>
    <lineage>
        <taxon>Eukaryota</taxon>
        <taxon>Metazoa</taxon>
        <taxon>Chordata</taxon>
        <taxon>Craniata</taxon>
        <taxon>Vertebrata</taxon>
        <taxon>Euteleostomi</taxon>
        <taxon>Lepidosauria</taxon>
        <taxon>Squamata</taxon>
        <taxon>Bifurcata</taxon>
        <taxon>Unidentata</taxon>
        <taxon>Episquamata</taxon>
        <taxon>Laterata</taxon>
        <taxon>Lacertibaenia</taxon>
        <taxon>Lacertidae</taxon>
        <taxon>Podarcis</taxon>
    </lineage>
</organism>
<evidence type="ECO:0000313" key="3">
    <source>
        <dbReference type="EMBL" id="CAI5767332.1"/>
    </source>
</evidence>
<proteinExistence type="predicted"/>
<dbReference type="AlphaFoldDB" id="A0AA35P0M7"/>
<feature type="compositionally biased region" description="Basic and acidic residues" evidence="1">
    <location>
        <begin position="74"/>
        <end position="88"/>
    </location>
</feature>
<dbReference type="Pfam" id="PF22589">
    <property type="entry name" value="SPMIP1"/>
    <property type="match status" value="1"/>
</dbReference>
<dbReference type="Proteomes" id="UP001178461">
    <property type="component" value="Chromosome 2"/>
</dbReference>
<feature type="domain" description="Sperm microtubule inner protein 1 C-terminal" evidence="2">
    <location>
        <begin position="75"/>
        <end position="184"/>
    </location>
</feature>
<protein>
    <recommendedName>
        <fullName evidence="2">Sperm microtubule inner protein 1 C-terminal domain-containing protein</fullName>
    </recommendedName>
</protein>
<evidence type="ECO:0000256" key="1">
    <source>
        <dbReference type="SAM" id="MobiDB-lite"/>
    </source>
</evidence>
<keyword evidence="4" id="KW-1185">Reference proteome</keyword>
<accession>A0AA35P0M7</accession>
<evidence type="ECO:0000259" key="2">
    <source>
        <dbReference type="Pfam" id="PF22589"/>
    </source>
</evidence>
<reference evidence="3" key="1">
    <citation type="submission" date="2022-12" db="EMBL/GenBank/DDBJ databases">
        <authorList>
            <person name="Alioto T."/>
            <person name="Alioto T."/>
            <person name="Gomez Garrido J."/>
        </authorList>
    </citation>
    <scope>NUCLEOTIDE SEQUENCE</scope>
</reference>
<gene>
    <name evidence="3" type="ORF">PODLI_1B028026</name>
</gene>